<dbReference type="GO" id="GO:0033818">
    <property type="term" value="F:beta-ketoacyl-acyl-carrier-protein synthase III activity"/>
    <property type="evidence" value="ECO:0007669"/>
    <property type="project" value="UniProtKB-UniRule"/>
</dbReference>
<evidence type="ECO:0000313" key="21">
    <source>
        <dbReference type="Proteomes" id="UP000191171"/>
    </source>
</evidence>
<reference evidence="15 22" key="5">
    <citation type="submission" date="2017-10" db="EMBL/GenBank/DDBJ databases">
        <title>Draft genomes of the Enterococcus faecium isolated from human feces before and after Helicobacter pylori eradication therapy.</title>
        <authorList>
            <person name="Prianichniikov N.A."/>
            <person name="Glushchenko O.E."/>
            <person name="Malakhova M.V."/>
        </authorList>
    </citation>
    <scope>NUCLEOTIDE SEQUENCE [LARGE SCALE GENOMIC DNA]</scope>
    <source>
        <strain evidence="15 22">Hp_5-7</strain>
    </source>
</reference>
<dbReference type="NCBIfam" id="NF006829">
    <property type="entry name" value="PRK09352.1"/>
    <property type="match status" value="1"/>
</dbReference>
<dbReference type="EMBL" id="MVGJ01000018">
    <property type="protein sequence ID" value="OOL83351.1"/>
    <property type="molecule type" value="Genomic_DNA"/>
</dbReference>
<evidence type="ECO:0000256" key="4">
    <source>
        <dbReference type="ARBA" id="ARBA00022832"/>
    </source>
</evidence>
<reference evidence="12 25" key="7">
    <citation type="submission" date="2019-10" db="EMBL/GenBank/DDBJ databases">
        <title>Evolutionary dynamics of vancomycin-resistant Enterococcus faecium during gastrointestinal tract colonization and bloodstream infection in immunocompromised pediatric patients.</title>
        <authorList>
            <person name="Chilambi G.S."/>
            <person name="Nordstrom H.R."/>
            <person name="Evans D.R."/>
            <person name="Ferrolino J."/>
            <person name="Hayden R.T."/>
            <person name="Maron G.M."/>
            <person name="Vo A.N."/>
            <person name="Gilmore M.S."/>
            <person name="Wolf J."/>
            <person name="Rosch J.W."/>
            <person name="Van Tyne D."/>
        </authorList>
    </citation>
    <scope>NUCLEOTIDE SEQUENCE [LARGE SCALE GENOMIC DNA]</scope>
    <source>
        <strain evidence="12 25">VRECG27</strain>
    </source>
</reference>
<feature type="active site" evidence="9">
    <location>
        <position position="113"/>
    </location>
</feature>
<dbReference type="Pfam" id="PF08541">
    <property type="entry name" value="ACP_syn_III_C"/>
    <property type="match status" value="1"/>
</dbReference>
<dbReference type="CDD" id="cd00830">
    <property type="entry name" value="KAS_III"/>
    <property type="match status" value="1"/>
</dbReference>
<feature type="active site" evidence="9">
    <location>
        <position position="245"/>
    </location>
</feature>
<dbReference type="InterPro" id="IPR013747">
    <property type="entry name" value="ACP_syn_III_C"/>
</dbReference>
<comment type="subcellular location">
    <subcellularLocation>
        <location evidence="9">Cytoplasm</location>
    </subcellularLocation>
</comment>
<dbReference type="Proteomes" id="UP000249070">
    <property type="component" value="Unassembled WGS sequence"/>
</dbReference>
<dbReference type="Gene3D" id="3.40.47.10">
    <property type="match status" value="2"/>
</dbReference>
<dbReference type="NCBIfam" id="TIGR00747">
    <property type="entry name" value="fabH"/>
    <property type="match status" value="1"/>
</dbReference>
<dbReference type="Proteomes" id="UP000191171">
    <property type="component" value="Unassembled WGS sequence"/>
</dbReference>
<reference evidence="14 21" key="4">
    <citation type="submission" date="2017-02" db="EMBL/GenBank/DDBJ databases">
        <title>Clonality and virulence of isolates of VRE in Hematopoietic Stem Cell Transplanted (HSCT) patients.</title>
        <authorList>
            <person name="Marchi A.P."/>
            <person name="Martins R.C."/>
            <person name="Marie S.K."/>
            <person name="Levin A.S."/>
            <person name="Costa S.F."/>
        </authorList>
    </citation>
    <scope>NUCLEOTIDE SEQUENCE [LARGE SCALE GENOMIC DNA]</scope>
    <source>
        <strain evidence="14 21">LIM1759</strain>
    </source>
</reference>
<feature type="domain" description="Beta-ketoacyl-[acyl-carrier-protein] synthase III N-terminal" evidence="11">
    <location>
        <begin position="107"/>
        <end position="183"/>
    </location>
</feature>
<dbReference type="AlphaFoldDB" id="A0A133MWL9"/>
<protein>
    <recommendedName>
        <fullName evidence="9">Beta-ketoacyl-[acyl-carrier-protein] synthase III</fullName>
        <shortName evidence="9">Beta-ketoacyl-ACP synthase III</shortName>
        <shortName evidence="9">KAS III</shortName>
        <ecNumber evidence="9">2.3.1.180</ecNumber>
    </recommendedName>
    <alternativeName>
        <fullName evidence="9">3-oxoacyl-[acyl-carrier-protein] synthase 3</fullName>
    </alternativeName>
    <alternativeName>
        <fullName evidence="9">3-oxoacyl-[acyl-carrier-protein] synthase III</fullName>
    </alternativeName>
</protein>
<dbReference type="PANTHER" id="PTHR43091">
    <property type="entry name" value="3-OXOACYL-[ACYL-CARRIER-PROTEIN] SYNTHASE"/>
    <property type="match status" value="1"/>
</dbReference>
<evidence type="ECO:0000313" key="22">
    <source>
        <dbReference type="Proteomes" id="UP000224303"/>
    </source>
</evidence>
<dbReference type="PATRIC" id="fig|1352.1358.peg.2204"/>
<reference evidence="18 20" key="3">
    <citation type="submission" date="2016-04" db="EMBL/GenBank/DDBJ databases">
        <authorList>
            <person name="Millard A."/>
        </authorList>
    </citation>
    <scope>NUCLEOTIDE SEQUENCE [LARGE SCALE GENOMIC DNA]</scope>
    <source>
        <strain evidence="18">Isolate 22</strain>
    </source>
</reference>
<keyword evidence="5 9" id="KW-0443">Lipid metabolism</keyword>
<keyword evidence="8 9" id="KW-0012">Acyltransferase</keyword>
<keyword evidence="3 9" id="KW-0808">Transferase</keyword>
<evidence type="ECO:0000256" key="6">
    <source>
        <dbReference type="ARBA" id="ARBA00023160"/>
    </source>
</evidence>
<comment type="domain">
    <text evidence="9">The last Arg residue of the ACP-binding site is essential for the weak association between ACP/AcpP and FabH.</text>
</comment>
<evidence type="ECO:0000313" key="19">
    <source>
        <dbReference type="Proteomes" id="UP000070452"/>
    </source>
</evidence>
<dbReference type="Pfam" id="PF08545">
    <property type="entry name" value="ACP_syn_III"/>
    <property type="match status" value="1"/>
</dbReference>
<organism evidence="18 20">
    <name type="scientific">Enterococcus faecium</name>
    <name type="common">Streptococcus faecium</name>
    <dbReference type="NCBI Taxonomy" id="1352"/>
    <lineage>
        <taxon>Bacteria</taxon>
        <taxon>Bacillati</taxon>
        <taxon>Bacillota</taxon>
        <taxon>Bacilli</taxon>
        <taxon>Lactobacillales</taxon>
        <taxon>Enterococcaceae</taxon>
        <taxon>Enterococcus</taxon>
    </lineage>
</organism>
<evidence type="ECO:0000313" key="18">
    <source>
        <dbReference type="EMBL" id="SAM42905.1"/>
    </source>
</evidence>
<evidence type="ECO:0000313" key="12">
    <source>
        <dbReference type="EMBL" id="KAB7576679.1"/>
    </source>
</evidence>
<evidence type="ECO:0000256" key="5">
    <source>
        <dbReference type="ARBA" id="ARBA00023098"/>
    </source>
</evidence>
<dbReference type="GeneID" id="66497991"/>
<name>A0A133MWL9_ENTFC</name>
<evidence type="ECO:0000256" key="3">
    <source>
        <dbReference type="ARBA" id="ARBA00022679"/>
    </source>
</evidence>
<comment type="caution">
    <text evidence="18">The sequence shown here is derived from an EMBL/GenBank/DDBJ whole genome shotgun (WGS) entry which is preliminary data.</text>
</comment>
<comment type="pathway">
    <text evidence="9">Lipid metabolism; fatty acid biosynthesis.</text>
</comment>
<evidence type="ECO:0000313" key="14">
    <source>
        <dbReference type="EMBL" id="OOL83351.1"/>
    </source>
</evidence>
<evidence type="ECO:0000313" key="13">
    <source>
        <dbReference type="EMBL" id="KWX16756.1"/>
    </source>
</evidence>
<evidence type="ECO:0000313" key="20">
    <source>
        <dbReference type="Proteomes" id="UP000183509"/>
    </source>
</evidence>
<feature type="domain" description="Beta-ketoacyl-[acyl-carrier-protein] synthase III C-terminal" evidence="10">
    <location>
        <begin position="235"/>
        <end position="319"/>
    </location>
</feature>
<gene>
    <name evidence="9" type="primary">fabH</name>
    <name evidence="13" type="ORF">AWT83_14770</name>
    <name evidence="14" type="ORF">B1P95_04340</name>
    <name evidence="15" type="ORF">CQR37_08150</name>
    <name evidence="16" type="ORF">DKP91_07085</name>
    <name evidence="18" type="ORF">DTPHA_601138</name>
    <name evidence="17" type="ORF">EB12_02810</name>
    <name evidence="12" type="ORF">GBM73_04845</name>
</gene>
<dbReference type="Proteomes" id="UP000469871">
    <property type="component" value="Unassembled WGS sequence"/>
</dbReference>
<dbReference type="Proteomes" id="UP000070452">
    <property type="component" value="Unassembled WGS sequence"/>
</dbReference>
<proteinExistence type="inferred from homology"/>
<accession>A0A133MWL9</accession>
<evidence type="ECO:0000313" key="15">
    <source>
        <dbReference type="EMBL" id="PHL21516.1"/>
    </source>
</evidence>
<dbReference type="EMBL" id="FKLM01000013">
    <property type="protein sequence ID" value="SAM42905.1"/>
    <property type="molecule type" value="Genomic_DNA"/>
</dbReference>
<comment type="similarity">
    <text evidence="1 9">Belongs to the thiolase-like superfamily. FabH family.</text>
</comment>
<evidence type="ECO:0000313" key="23">
    <source>
        <dbReference type="Proteomes" id="UP000249070"/>
    </source>
</evidence>
<dbReference type="GO" id="GO:0006633">
    <property type="term" value="P:fatty acid biosynthetic process"/>
    <property type="evidence" value="ECO:0007669"/>
    <property type="project" value="UniProtKB-UniRule"/>
</dbReference>
<evidence type="ECO:0000256" key="8">
    <source>
        <dbReference type="ARBA" id="ARBA00023315"/>
    </source>
</evidence>
<evidence type="ECO:0000256" key="9">
    <source>
        <dbReference type="HAMAP-Rule" id="MF_01815"/>
    </source>
</evidence>
<evidence type="ECO:0000313" key="16">
    <source>
        <dbReference type="EMBL" id="PZM55878.1"/>
    </source>
</evidence>
<dbReference type="InterPro" id="IPR016039">
    <property type="entry name" value="Thiolase-like"/>
</dbReference>
<dbReference type="EMBL" id="WEFP01000001">
    <property type="protein sequence ID" value="KAB7576679.1"/>
    <property type="molecule type" value="Genomic_DNA"/>
</dbReference>
<dbReference type="RefSeq" id="WP_002287612.1">
    <property type="nucleotide sequence ID" value="NZ_AP022341.1"/>
</dbReference>
<evidence type="ECO:0000313" key="24">
    <source>
        <dbReference type="Proteomes" id="UP000253144"/>
    </source>
</evidence>
<evidence type="ECO:0000256" key="1">
    <source>
        <dbReference type="ARBA" id="ARBA00008642"/>
    </source>
</evidence>
<dbReference type="EMBL" id="PCGC01000015">
    <property type="protein sequence ID" value="PHL21516.1"/>
    <property type="molecule type" value="Genomic_DNA"/>
</dbReference>
<evidence type="ECO:0000259" key="10">
    <source>
        <dbReference type="Pfam" id="PF08541"/>
    </source>
</evidence>
<reference evidence="17 24" key="1">
    <citation type="submission" date="2015-06" db="EMBL/GenBank/DDBJ databases">
        <title>The Genome Sequence of Enterococcus faecium 131EA1.</title>
        <authorList>
            <consortium name="The Broad Institute Genomics Platform"/>
            <consortium name="The Broad Institute Genome Sequencing Center for Infectious Disease"/>
            <person name="Earl A.M."/>
            <person name="Van Tyne D."/>
            <person name="Lebreton F."/>
            <person name="Saavedra J.T."/>
            <person name="Gilmore M.S."/>
            <person name="Manson Mcguire A."/>
            <person name="Clock S."/>
            <person name="Crupain M."/>
            <person name="Rangan U."/>
            <person name="Young S."/>
            <person name="Abouelleil A."/>
            <person name="Cao P."/>
            <person name="Chapman S.B."/>
            <person name="Griggs A."/>
            <person name="Priest M."/>
            <person name="Shea T."/>
            <person name="Wortman J."/>
            <person name="Nusbaum C."/>
            <person name="Birren B."/>
        </authorList>
    </citation>
    <scope>NUCLEOTIDE SEQUENCE [LARGE SCALE GENOMIC DNA]</scope>
    <source>
        <strain evidence="17 24">131EA1</strain>
    </source>
</reference>
<keyword evidence="4 9" id="KW-0276">Fatty acid metabolism</keyword>
<comment type="catalytic activity">
    <reaction evidence="9">
        <text>malonyl-[ACP] + acetyl-CoA + H(+) = 3-oxobutanoyl-[ACP] + CO2 + CoA</text>
        <dbReference type="Rhea" id="RHEA:12080"/>
        <dbReference type="Rhea" id="RHEA-COMP:9623"/>
        <dbReference type="Rhea" id="RHEA-COMP:9625"/>
        <dbReference type="ChEBI" id="CHEBI:15378"/>
        <dbReference type="ChEBI" id="CHEBI:16526"/>
        <dbReference type="ChEBI" id="CHEBI:57287"/>
        <dbReference type="ChEBI" id="CHEBI:57288"/>
        <dbReference type="ChEBI" id="CHEBI:78449"/>
        <dbReference type="ChEBI" id="CHEBI:78450"/>
        <dbReference type="EC" id="2.3.1.180"/>
    </reaction>
</comment>
<dbReference type="InterPro" id="IPR004655">
    <property type="entry name" value="FabH"/>
</dbReference>
<sequence length="320" mass="35048">MEQFGMITATASVLPEKIITNNDLSKMMDTSDEWISSRTGIRERRCVTNQETSDLCILVAEKLIKQKNLNPKDLDFILVATMSPDYTTPSVAAQVQGKLGATHAIAFDISAACSGFVYALSMAEKMIRCGSTKGLVIGGETLSKLIDWSDRTTAVLFGDGAGGILLEANPQKKLLKEKLAADGTRSSSLTAGYQQNKNPFYSEDSEGSYYLQMTGRDIFDFAVRDVANNIQEVMKDKPVDYLLLHQANLRIIEKIARKVKMPQEKFLTNMDKYGNTSAASIPILLDEAVSSGKITLGKQQKVIFTGYGGGLTWGSILMEL</sequence>
<feature type="region of interest" description="ACP-binding" evidence="9">
    <location>
        <begin position="246"/>
        <end position="250"/>
    </location>
</feature>
<evidence type="ECO:0000259" key="11">
    <source>
        <dbReference type="Pfam" id="PF08545"/>
    </source>
</evidence>
<reference evidence="13 19" key="2">
    <citation type="submission" date="2016-01" db="EMBL/GenBank/DDBJ databases">
        <title>Molecular Mechanisms for transfer of large genomic segments between Enterococcus faecium strains.</title>
        <authorList>
            <person name="Garcia-Solache M.A."/>
            <person name="Lebreton F."/>
            <person name="Mclaughlin R.E."/>
            <person name="Whiteaker J.D."/>
            <person name="Gilmore M.S."/>
            <person name="Rice L.B."/>
        </authorList>
    </citation>
    <scope>NUCLEOTIDE SEQUENCE [LARGE SCALE GENOMIC DNA]</scope>
    <source>
        <strain evidence="13 19">D344RRF x C68</strain>
    </source>
</reference>
<evidence type="ECO:0000313" key="17">
    <source>
        <dbReference type="EMBL" id="RBS25691.1"/>
    </source>
</evidence>
<evidence type="ECO:0000256" key="2">
    <source>
        <dbReference type="ARBA" id="ARBA00022516"/>
    </source>
</evidence>
<dbReference type="Proteomes" id="UP000183509">
    <property type="component" value="Unassembled WGS sequence"/>
</dbReference>
<dbReference type="OMA" id="WGSEGDK"/>
<dbReference type="HAMAP" id="MF_01815">
    <property type="entry name" value="FabH"/>
    <property type="match status" value="1"/>
</dbReference>
<evidence type="ECO:0000256" key="7">
    <source>
        <dbReference type="ARBA" id="ARBA00023268"/>
    </source>
</evidence>
<reference evidence="16 23" key="6">
    <citation type="submission" date="2018-05" db="EMBL/GenBank/DDBJ databases">
        <title>Vancomycin-resistant Enterococcus faecium strain from Chelyabinsk, Russia.</title>
        <authorList>
            <person name="Gostev V."/>
            <person name="Goncharov A."/>
            <person name="Kolodzhieva V."/>
            <person name="Suvorov A."/>
            <person name="Sidorenko S."/>
            <person name="Zueva L."/>
        </authorList>
    </citation>
    <scope>NUCLEOTIDE SEQUENCE [LARGE SCALE GENOMIC DNA]</scope>
    <source>
        <strain evidence="16 23">20</strain>
    </source>
</reference>
<keyword evidence="6 9" id="KW-0275">Fatty acid biosynthesis</keyword>
<dbReference type="GO" id="GO:0004315">
    <property type="term" value="F:3-oxoacyl-[acyl-carrier-protein] synthase activity"/>
    <property type="evidence" value="ECO:0007669"/>
    <property type="project" value="InterPro"/>
</dbReference>
<dbReference type="STRING" id="1352.AL014_03940"/>
<comment type="subunit">
    <text evidence="9">Homodimer.</text>
</comment>
<dbReference type="EC" id="2.3.1.180" evidence="9"/>
<feature type="active site" evidence="9">
    <location>
        <position position="275"/>
    </location>
</feature>
<comment type="function">
    <text evidence="9">Catalyzes the condensation reaction of fatty acid synthesis by the addition to an acyl acceptor of two carbons from malonyl-ACP. Catalyzes the first condensation reaction which initiates fatty acid synthesis and may therefore play a role in governing the total rate of fatty acid production. Possesses both acetoacetyl-ACP synthase and acetyl transacylase activities. Its substrate specificity determines the biosynthesis of branched-chain and/or straight-chain of fatty acids.</text>
</comment>
<dbReference type="UniPathway" id="UPA00094"/>
<keyword evidence="9" id="KW-0963">Cytoplasm</keyword>
<evidence type="ECO:0000313" key="25">
    <source>
        <dbReference type="Proteomes" id="UP000469871"/>
    </source>
</evidence>
<dbReference type="SUPFAM" id="SSF53901">
    <property type="entry name" value="Thiolase-like"/>
    <property type="match status" value="1"/>
</dbReference>
<dbReference type="PANTHER" id="PTHR43091:SF1">
    <property type="entry name" value="BETA-KETOACYL-[ACYL-CARRIER-PROTEIN] SYNTHASE III, CHLOROPLASTIC"/>
    <property type="match status" value="1"/>
</dbReference>
<dbReference type="InterPro" id="IPR013751">
    <property type="entry name" value="ACP_syn_III_N"/>
</dbReference>
<dbReference type="Proteomes" id="UP000253144">
    <property type="component" value="Unassembled WGS sequence"/>
</dbReference>
<keyword evidence="2 9" id="KW-0444">Lipid biosynthesis</keyword>
<dbReference type="EMBL" id="LRHK01000005">
    <property type="protein sequence ID" value="KWX16756.1"/>
    <property type="molecule type" value="Genomic_DNA"/>
</dbReference>
<keyword evidence="7 9" id="KW-0511">Multifunctional enzyme</keyword>
<dbReference type="EMBL" id="LEQJ01000024">
    <property type="protein sequence ID" value="RBS25691.1"/>
    <property type="molecule type" value="Genomic_DNA"/>
</dbReference>
<dbReference type="EMBL" id="QHGU01000027">
    <property type="protein sequence ID" value="PZM55878.1"/>
    <property type="molecule type" value="Genomic_DNA"/>
</dbReference>
<dbReference type="GO" id="GO:0005737">
    <property type="term" value="C:cytoplasm"/>
    <property type="evidence" value="ECO:0007669"/>
    <property type="project" value="UniProtKB-SubCell"/>
</dbReference>
<dbReference type="Proteomes" id="UP000224303">
    <property type="component" value="Unassembled WGS sequence"/>
</dbReference>